<dbReference type="GO" id="GO:0005829">
    <property type="term" value="C:cytosol"/>
    <property type="evidence" value="ECO:0007669"/>
    <property type="project" value="TreeGrafter"/>
</dbReference>
<dbReference type="EC" id="2.1.1.170" evidence="6"/>
<feature type="binding site" evidence="6">
    <location>
        <position position="83"/>
    </location>
    <ligand>
        <name>S-adenosyl-L-methionine</name>
        <dbReference type="ChEBI" id="CHEBI:59789"/>
    </ligand>
</feature>
<evidence type="ECO:0000256" key="6">
    <source>
        <dbReference type="HAMAP-Rule" id="MF_00074"/>
    </source>
</evidence>
<accession>A0A371B8V9</accession>
<evidence type="ECO:0000313" key="7">
    <source>
        <dbReference type="EMBL" id="RDV04035.1"/>
    </source>
</evidence>
<dbReference type="SUPFAM" id="SSF53335">
    <property type="entry name" value="S-adenosyl-L-methionine-dependent methyltransferases"/>
    <property type="match status" value="1"/>
</dbReference>
<protein>
    <recommendedName>
        <fullName evidence="6">Ribosomal RNA small subunit methyltransferase G</fullName>
        <ecNumber evidence="6">2.1.1.170</ecNumber>
    </recommendedName>
    <alternativeName>
        <fullName evidence="6">16S rRNA 7-methylguanosine methyltransferase</fullName>
        <shortName evidence="6">16S rRNA m7G methyltransferase</shortName>
    </alternativeName>
</protein>
<dbReference type="RefSeq" id="WP_115516061.1">
    <property type="nucleotide sequence ID" value="NZ_QRGO01000001.1"/>
</dbReference>
<comment type="caution">
    <text evidence="7">The sequence shown here is derived from an EMBL/GenBank/DDBJ whole genome shotgun (WGS) entry which is preliminary data.</text>
</comment>
<evidence type="ECO:0000256" key="5">
    <source>
        <dbReference type="ARBA" id="ARBA00022691"/>
    </source>
</evidence>
<comment type="catalytic activity">
    <reaction evidence="6">
        <text>guanosine(527) in 16S rRNA + S-adenosyl-L-methionine = N(7)-methylguanosine(527) in 16S rRNA + S-adenosyl-L-homocysteine</text>
        <dbReference type="Rhea" id="RHEA:42732"/>
        <dbReference type="Rhea" id="RHEA-COMP:10209"/>
        <dbReference type="Rhea" id="RHEA-COMP:10210"/>
        <dbReference type="ChEBI" id="CHEBI:57856"/>
        <dbReference type="ChEBI" id="CHEBI:59789"/>
        <dbReference type="ChEBI" id="CHEBI:74269"/>
        <dbReference type="ChEBI" id="CHEBI:74480"/>
        <dbReference type="EC" id="2.1.1.170"/>
    </reaction>
</comment>
<feature type="binding site" evidence="6">
    <location>
        <begin position="136"/>
        <end position="137"/>
    </location>
    <ligand>
        <name>S-adenosyl-L-methionine</name>
        <dbReference type="ChEBI" id="CHEBI:59789"/>
    </ligand>
</feature>
<feature type="binding site" evidence="6">
    <location>
        <position position="88"/>
    </location>
    <ligand>
        <name>S-adenosyl-L-methionine</name>
        <dbReference type="ChEBI" id="CHEBI:59789"/>
    </ligand>
</feature>
<dbReference type="Gene3D" id="3.40.50.150">
    <property type="entry name" value="Vaccinia Virus protein VP39"/>
    <property type="match status" value="1"/>
</dbReference>
<dbReference type="Pfam" id="PF02527">
    <property type="entry name" value="GidB"/>
    <property type="match status" value="1"/>
</dbReference>
<dbReference type="GO" id="GO:0070043">
    <property type="term" value="F:rRNA (guanine-N7-)-methyltransferase activity"/>
    <property type="evidence" value="ECO:0007669"/>
    <property type="project" value="UniProtKB-UniRule"/>
</dbReference>
<evidence type="ECO:0000256" key="1">
    <source>
        <dbReference type="ARBA" id="ARBA00022490"/>
    </source>
</evidence>
<dbReference type="PANTHER" id="PTHR31760">
    <property type="entry name" value="S-ADENOSYL-L-METHIONINE-DEPENDENT METHYLTRANSFERASES SUPERFAMILY PROTEIN"/>
    <property type="match status" value="1"/>
</dbReference>
<comment type="caution">
    <text evidence="6">Lacks conserved residue(s) required for the propagation of feature annotation.</text>
</comment>
<evidence type="ECO:0000313" key="8">
    <source>
        <dbReference type="Proteomes" id="UP000263993"/>
    </source>
</evidence>
<dbReference type="HAMAP" id="MF_00074">
    <property type="entry name" value="16SrRNA_methyltr_G"/>
    <property type="match status" value="1"/>
</dbReference>
<evidence type="ECO:0000256" key="2">
    <source>
        <dbReference type="ARBA" id="ARBA00022552"/>
    </source>
</evidence>
<dbReference type="NCBIfam" id="TIGR00138">
    <property type="entry name" value="rsmG_gidB"/>
    <property type="match status" value="1"/>
</dbReference>
<dbReference type="OrthoDB" id="9808773at2"/>
<keyword evidence="1 6" id="KW-0963">Cytoplasm</keyword>
<evidence type="ECO:0000256" key="3">
    <source>
        <dbReference type="ARBA" id="ARBA00022603"/>
    </source>
</evidence>
<dbReference type="EMBL" id="QRGO01000001">
    <property type="protein sequence ID" value="RDV04035.1"/>
    <property type="molecule type" value="Genomic_DNA"/>
</dbReference>
<name>A0A371B8V9_9BRAD</name>
<gene>
    <name evidence="6" type="primary">rsmG</name>
    <name evidence="7" type="ORF">DXH78_05205</name>
</gene>
<keyword evidence="5 6" id="KW-0949">S-adenosyl-L-methionine</keyword>
<comment type="subcellular location">
    <subcellularLocation>
        <location evidence="6">Cytoplasm</location>
    </subcellularLocation>
</comment>
<dbReference type="InterPro" id="IPR003682">
    <property type="entry name" value="rRNA_ssu_MeTfrase_G"/>
</dbReference>
<dbReference type="PIRSF" id="PIRSF003078">
    <property type="entry name" value="GidB"/>
    <property type="match status" value="1"/>
</dbReference>
<keyword evidence="4 6" id="KW-0808">Transferase</keyword>
<comment type="function">
    <text evidence="6">Specifically methylates the N7 position of guanine in position 527 of 16S rRNA.</text>
</comment>
<keyword evidence="8" id="KW-1185">Reference proteome</keyword>
<dbReference type="Proteomes" id="UP000263993">
    <property type="component" value="Unassembled WGS sequence"/>
</dbReference>
<proteinExistence type="inferred from homology"/>
<dbReference type="CDD" id="cd02440">
    <property type="entry name" value="AdoMet_MTases"/>
    <property type="match status" value="1"/>
</dbReference>
<reference evidence="8" key="1">
    <citation type="submission" date="2018-08" db="EMBL/GenBank/DDBJ databases">
        <authorList>
            <person name="Kim S.-J."/>
            <person name="Jung G.-Y."/>
        </authorList>
    </citation>
    <scope>NUCLEOTIDE SEQUENCE [LARGE SCALE GENOMIC DNA]</scope>
    <source>
        <strain evidence="8">GY_H</strain>
    </source>
</reference>
<feature type="binding site" evidence="6">
    <location>
        <position position="153"/>
    </location>
    <ligand>
        <name>S-adenosyl-L-methionine</name>
        <dbReference type="ChEBI" id="CHEBI:59789"/>
    </ligand>
</feature>
<evidence type="ECO:0000256" key="4">
    <source>
        <dbReference type="ARBA" id="ARBA00022679"/>
    </source>
</evidence>
<sequence>MSKATGQGGLDLAGDKARALALTPVSRETLQRLAIYVELLLRWQQTTNLISPSTIPHIWTRHIADSLQLMDLVPDAKTWIDLGSGGGFPAIPVACVLADTPGAMVHLVESNGKKAAFLREAVRATGVPAQVHAERIEKFVAGAVNSVDVVSARALAPLKTLCDQAFPLIERGATGLFLKGLDVDTELTEASKYWKLDARKVPSKTSPDGCVVIVRNLKTQPAT</sequence>
<comment type="similarity">
    <text evidence="6">Belongs to the methyltransferase superfamily. RNA methyltransferase RsmG family.</text>
</comment>
<organism evidence="7 8">
    <name type="scientific">Undibacter mobilis</name>
    <dbReference type="NCBI Taxonomy" id="2292256"/>
    <lineage>
        <taxon>Bacteria</taxon>
        <taxon>Pseudomonadati</taxon>
        <taxon>Pseudomonadota</taxon>
        <taxon>Alphaproteobacteria</taxon>
        <taxon>Hyphomicrobiales</taxon>
        <taxon>Nitrobacteraceae</taxon>
        <taxon>Undibacter</taxon>
    </lineage>
</organism>
<dbReference type="AlphaFoldDB" id="A0A371B8V9"/>
<dbReference type="InterPro" id="IPR029063">
    <property type="entry name" value="SAM-dependent_MTases_sf"/>
</dbReference>
<keyword evidence="2 6" id="KW-0698">rRNA processing</keyword>
<dbReference type="PANTHER" id="PTHR31760:SF0">
    <property type="entry name" value="S-ADENOSYL-L-METHIONINE-DEPENDENT METHYLTRANSFERASES SUPERFAMILY PROTEIN"/>
    <property type="match status" value="1"/>
</dbReference>
<keyword evidence="3 6" id="KW-0489">Methyltransferase</keyword>